<name>A0A0L0V4E0_9BASI</name>
<keyword evidence="1" id="KW-0732">Signal</keyword>
<protein>
    <submittedName>
        <fullName evidence="2">Uncharacterized protein</fullName>
    </submittedName>
</protein>
<proteinExistence type="predicted"/>
<evidence type="ECO:0000313" key="3">
    <source>
        <dbReference type="Proteomes" id="UP000054564"/>
    </source>
</evidence>
<evidence type="ECO:0000313" key="2">
    <source>
        <dbReference type="EMBL" id="KNE94163.1"/>
    </source>
</evidence>
<comment type="caution">
    <text evidence="2">The sequence shown here is derived from an EMBL/GenBank/DDBJ whole genome shotgun (WGS) entry which is preliminary data.</text>
</comment>
<evidence type="ECO:0000256" key="1">
    <source>
        <dbReference type="SAM" id="SignalP"/>
    </source>
</evidence>
<accession>A0A0L0V4E0</accession>
<dbReference type="AlphaFoldDB" id="A0A0L0V4E0"/>
<feature type="signal peptide" evidence="1">
    <location>
        <begin position="1"/>
        <end position="15"/>
    </location>
</feature>
<reference evidence="3" key="1">
    <citation type="submission" date="2014-03" db="EMBL/GenBank/DDBJ databases">
        <title>The Genome Sequence of Puccinia striiformis f. sp. tritici PST-78.</title>
        <authorList>
            <consortium name="The Broad Institute Genome Sequencing Platform"/>
            <person name="Cuomo C."/>
            <person name="Hulbert S."/>
            <person name="Chen X."/>
            <person name="Walker B."/>
            <person name="Young S.K."/>
            <person name="Zeng Q."/>
            <person name="Gargeya S."/>
            <person name="Fitzgerald M."/>
            <person name="Haas B."/>
            <person name="Abouelleil A."/>
            <person name="Alvarado L."/>
            <person name="Arachchi H.M."/>
            <person name="Berlin A.M."/>
            <person name="Chapman S.B."/>
            <person name="Goldberg J."/>
            <person name="Griggs A."/>
            <person name="Gujja S."/>
            <person name="Hansen M."/>
            <person name="Howarth C."/>
            <person name="Imamovic A."/>
            <person name="Larimer J."/>
            <person name="McCowan C."/>
            <person name="Montmayeur A."/>
            <person name="Murphy C."/>
            <person name="Neiman D."/>
            <person name="Pearson M."/>
            <person name="Priest M."/>
            <person name="Roberts A."/>
            <person name="Saif S."/>
            <person name="Shea T."/>
            <person name="Sisk P."/>
            <person name="Sykes S."/>
            <person name="Wortman J."/>
            <person name="Nusbaum C."/>
            <person name="Birren B."/>
        </authorList>
    </citation>
    <scope>NUCLEOTIDE SEQUENCE [LARGE SCALE GENOMIC DNA]</scope>
    <source>
        <strain evidence="3">race PST-78</strain>
    </source>
</reference>
<feature type="chain" id="PRO_5012339300" evidence="1">
    <location>
        <begin position="16"/>
        <end position="168"/>
    </location>
</feature>
<dbReference type="Proteomes" id="UP000054564">
    <property type="component" value="Unassembled WGS sequence"/>
</dbReference>
<organism evidence="2 3">
    <name type="scientific">Puccinia striiformis f. sp. tritici PST-78</name>
    <dbReference type="NCBI Taxonomy" id="1165861"/>
    <lineage>
        <taxon>Eukaryota</taxon>
        <taxon>Fungi</taxon>
        <taxon>Dikarya</taxon>
        <taxon>Basidiomycota</taxon>
        <taxon>Pucciniomycotina</taxon>
        <taxon>Pucciniomycetes</taxon>
        <taxon>Pucciniales</taxon>
        <taxon>Pucciniaceae</taxon>
        <taxon>Puccinia</taxon>
    </lineage>
</organism>
<gene>
    <name evidence="2" type="ORF">PSTG_12493</name>
</gene>
<sequence>MGIILFQAPLHFVVFSGLGLIDIDLSLRQAPEYTMADSETESSSPTDTELNSETLTQLHKSATEVTGSFVILGYTLRASYDKNSLAYDHNLIPKRIQVISQTLDSTLVILAMYLIPLPGQTGHSPAANHYKARFVALQERWHCAIKNLSTTLLSFEGRHHQQRAAPEE</sequence>
<dbReference type="EMBL" id="AJIL01000122">
    <property type="protein sequence ID" value="KNE94163.1"/>
    <property type="molecule type" value="Genomic_DNA"/>
</dbReference>
<keyword evidence="3" id="KW-1185">Reference proteome</keyword>